<dbReference type="InterPro" id="IPR001343">
    <property type="entry name" value="Hemolysn_Ca-bd"/>
</dbReference>
<dbReference type="SUPFAM" id="SSF49899">
    <property type="entry name" value="Concanavalin A-like lectins/glucanases"/>
    <property type="match status" value="1"/>
</dbReference>
<evidence type="ECO:0000259" key="7">
    <source>
        <dbReference type="Pfam" id="PF13205"/>
    </source>
</evidence>
<feature type="domain" description="Bacterial Ig-like" evidence="8">
    <location>
        <begin position="594"/>
        <end position="684"/>
    </location>
</feature>
<dbReference type="Pfam" id="PF13205">
    <property type="entry name" value="Big_5"/>
    <property type="match status" value="1"/>
</dbReference>
<feature type="domain" description="SbsA Ig-like" evidence="7">
    <location>
        <begin position="1181"/>
        <end position="1293"/>
    </location>
</feature>
<dbReference type="RefSeq" id="WP_101892690.1">
    <property type="nucleotide sequence ID" value="NZ_CP022684.1"/>
</dbReference>
<dbReference type="Pfam" id="PF01839">
    <property type="entry name" value="FG-GAP"/>
    <property type="match status" value="4"/>
</dbReference>
<dbReference type="PRINTS" id="PR01185">
    <property type="entry name" value="INTEGRINA"/>
</dbReference>
<dbReference type="Proteomes" id="UP000235116">
    <property type="component" value="Chromosome"/>
</dbReference>
<proteinExistence type="predicted"/>
<keyword evidence="5" id="KW-0325">Glycoprotein</keyword>
<feature type="domain" description="Bacterial Ig-like" evidence="8">
    <location>
        <begin position="292"/>
        <end position="384"/>
    </location>
</feature>
<dbReference type="InterPro" id="IPR000413">
    <property type="entry name" value="Integrin_alpha"/>
</dbReference>
<evidence type="ECO:0000259" key="8">
    <source>
        <dbReference type="Pfam" id="PF19077"/>
    </source>
</evidence>
<dbReference type="GO" id="GO:0005509">
    <property type="term" value="F:calcium ion binding"/>
    <property type="evidence" value="ECO:0007669"/>
    <property type="project" value="InterPro"/>
</dbReference>
<feature type="domain" description="Bacterial Ig-like" evidence="8">
    <location>
        <begin position="793"/>
        <end position="883"/>
    </location>
</feature>
<keyword evidence="10" id="KW-1185">Reference proteome</keyword>
<dbReference type="InterPro" id="IPR013783">
    <property type="entry name" value="Ig-like_fold"/>
</dbReference>
<evidence type="ECO:0000256" key="2">
    <source>
        <dbReference type="ARBA" id="ARBA00022737"/>
    </source>
</evidence>
<dbReference type="SMART" id="SM00191">
    <property type="entry name" value="Int_alpha"/>
    <property type="match status" value="7"/>
</dbReference>
<dbReference type="GO" id="GO:0007155">
    <property type="term" value="P:cell adhesion"/>
    <property type="evidence" value="ECO:0007669"/>
    <property type="project" value="InterPro"/>
</dbReference>
<feature type="domain" description="Bacterial Ig-like" evidence="8">
    <location>
        <begin position="496"/>
        <end position="584"/>
    </location>
</feature>
<sequence length="2534" mass="256978">MSQLGAIRYLVVLGCILLITACGGGGGGGSDTRSGSEQTESSDSGSSGTSEEDNSSEFNDSESGDGSGTGNVDPGNEAGENTSTSDYVAPAVVSLWSDDVPFGEGRVIDDTVAFSGTGEPGHILEFWLNGVMNASTVVDSRGEWRIDFTVVTLIPDRYEVNLVTVSPAGESVASASTFTFRYDPTAPASPIISSITDDSYVAGDGFTTDGTLVITGTAEPSMTVTLYLNSVAIGTSIADGEGNWSVDYSAVNLSDGSYMLTADSTFLTLQSAISPQFPVVIDRVPPAAPSVLNISLDSGLSATDYITNDTRLVFDGVSEPFAQIRLRRDATVLGNTTADASGNWSFDYSVVALSEGAHSVQLMATDRAGNQSAWSSLFNLMIDTAAPNPIGSIALQPDTGVVGDGVTATGAIQLVGTADAGDYVEVFVDGSSVGQVLVDSSGDWILDLSAAPLVNGNYSVTTQVVDLAGNQSSVSPGFDIVINALPPSMPVISGITTDTGLASDGITADSTLEVLGTADAGADVYVYIDGVGVGVTTADMFGNWSFDHTATVLTDGVHILTAQAENISGLQSPMSVAFNLVIDTAAPVVPAITSMTTDTGVLGDLITGDNTLLFSGTSEADATIEVFIGGSSVGTTTANGSGVWTFDYSGTTLSDGAYSITATAQDASGNTSVASSAYAITIDTGLPAAPAITAMTTDTGVLGDLITGDNTLLFSGTSEADATIEIFIGASSVGTTTANGSGVWTFDYSGTTLSDGAYSITATAQDASGNTSVASSAYAITIDTGLPAAPAITAMTTDTGVLGDLITGDNTLLFSGTSEADATIEIFIGASSVGTTTANGSGVWTFDYSGTTFSDGAYSITATAQDASGNTSVASTSFNLTIDVVAPAAPSVDSITLDSGILGDLITSDNTLLISGTAEANSTVELMVGGISVGTVAANGSGAWSFDYTGTVLSDGSYLFSATATDTAANNSATSSGFAVTIDSSAPAAPAVTAITTDTGSSDGITSDNSLVFSGAAEANSTVTVFVDAGSIGTTTASGAGAWSYDYTGTSLSDGTYSITASTQDTAGNTSALSSTFSVTVDSSTPAAPAITGITTDSGANDGITNDNTLIISGTGEVGLVVDLMLDGSSILTPTVNGSGVWTADYTGASLSDGSYTLTATQSDAADNTSAVSSGFALQVDTANPTLSTTSPADGATTVGFNDNLVLNFDSNVYVQSGNIVIKRSSDDSTFETIPVGDARVTGSGTSSITVNPAGTFYGGTGYYVQIDASAFGDLAANSYAGIANTTDWNFVTQATAIASSTPADEATGVALNSTLTLNFNETVYANTGNVVIHKTSDDSVWDTIAISSGQVSGSGSASITITQTDVLEPNTGYYLTIDSGALVNGGGASFAGISAKTDLNFVSVNVSVPTVTNVTSSTADGSYGVGSSINVSVTFSESVDVTLASPYINVDLDGVDRTAGYVSGTGTATLQFTYSVAFGDGAADLDYVDVSSLVLNSALIRSVNYANADLTLPAPTTAGSLSANKNIAITADVIDVATMTSSDGFQVQGSTAGEHIGWAVNGVGDVNGDGFEDFVTGAPDNNGSAGVAYIVYGQAGSTRSNFNSSTITNGTNGFKIIGQSAVDKLGGAVGGAGDINDDGYDDIFVAAPLEDNYASDGGIVYIIFGQASNSDVNISSFSSSNGFRVTISEASARIGDSFTDFSGNGQGIDAGGDFNGDGIDDLIVGIRYSDENGADSGKAYLIFGESGATRGDVDLDLIDTTGPDGMLIYGASAGWQLGQSARFVGDYDADGYDDIVVSAIFSGAVASNGGQSFLIFGSPGPIFNAIDVATLSGGSGFKISSTEVGSIIGHSVDGGDFNGDGISDLLVSSNGKSINGKSGNGAAFVIYGDNGGSYGNIDVDTLLSSEGFAIYGENDADNMSHSLASAGDFNVDGVDDVLLGAYINGEGGANAGAGYLVMGKDGASRADVDLATLNSNDGIKIIGAAANDRLAQASGNADVNGDGFNDLILGATLGDNASADGGETVVIWGRELSQSVNTSLAGDSGANNLVGTSGNDTIVTAGGADAVAAGAGDDVIQLADTTFYNIEGGLGTDTLQFTTTLNNLDLTAIGPEIINGIEVIDLADSGNTLTLSQKSMLSLSRETRTLFVKGGSSDAVVSSSGDGWCYTGTQNVSGINYDIYLDEGAILYVQTSIDSSAVPSFNSTQTYSFDTTGGGANVSGSVTDFPVLIRVSSGIVSSLQGSKADIRFTDKDQLTWLPYEIEVGASGELYAWVLVPQVDGNSSGDYIVMHYNDVQNGTVPDRQNPSKLWKDYGAVWHFDEGTSGTAYDSSAFQNHAAQISGSVGDNPDKLIGYGRNFSGNEALQAPYDISFNSSNQAFTVESWVREPGLTLLGLKTAREVLSRGTSGTYWEMTSNSATLIIGTPPRFIVDDGGFGQTSLSFDGGGLLFTSTQWVHQVAVIDPASGIRIYSNGGLAGTAAYKATENGQPFKMGNSSADVQLDEVRYGRFAADANRIKLNYENQRSGSSFVSPQF</sequence>
<dbReference type="InterPro" id="IPR013519">
    <property type="entry name" value="Int_alpha_beta-p"/>
</dbReference>
<dbReference type="SUPFAM" id="SSF51120">
    <property type="entry name" value="beta-Roll"/>
    <property type="match status" value="1"/>
</dbReference>
<accession>A0A2K9LGI3</accession>
<reference evidence="10" key="1">
    <citation type="submission" date="2017-08" db="EMBL/GenBank/DDBJ databases">
        <title>Direct submision.</title>
        <authorList>
            <person name="Kim S.-J."/>
            <person name="Rhee S.-K."/>
        </authorList>
    </citation>
    <scope>NUCLEOTIDE SEQUENCE [LARGE SCALE GENOMIC DNA]</scope>
    <source>
        <strain evidence="10">GI5</strain>
    </source>
</reference>
<dbReference type="NCBIfam" id="NF033510">
    <property type="entry name" value="Ca_tandemer"/>
    <property type="match status" value="9"/>
</dbReference>
<feature type="compositionally biased region" description="Acidic residues" evidence="6">
    <location>
        <begin position="50"/>
        <end position="63"/>
    </location>
</feature>
<dbReference type="InterPro" id="IPR011049">
    <property type="entry name" value="Serralysin-like_metalloprot_C"/>
</dbReference>
<dbReference type="PROSITE" id="PS51470">
    <property type="entry name" value="FG_GAP"/>
    <property type="match status" value="2"/>
</dbReference>
<gene>
    <name evidence="9" type="ORF">Kalk_02415</name>
</gene>
<keyword evidence="3" id="KW-0378">Hydrolase</keyword>
<feature type="region of interest" description="Disordered" evidence="6">
    <location>
        <begin position="25"/>
        <end position="84"/>
    </location>
</feature>
<dbReference type="InterPro" id="IPR044016">
    <property type="entry name" value="Big_13"/>
</dbReference>
<dbReference type="GO" id="GO:0016787">
    <property type="term" value="F:hydrolase activity"/>
    <property type="evidence" value="ECO:0007669"/>
    <property type="project" value="UniProtKB-KW"/>
</dbReference>
<dbReference type="OrthoDB" id="8884034at2"/>
<dbReference type="InterPro" id="IPR032812">
    <property type="entry name" value="SbsA_Ig"/>
</dbReference>
<dbReference type="PANTHER" id="PTHR23221:SF7">
    <property type="entry name" value="PHOSPHATIDYLINOSITOL-GLYCAN-SPECIFIC PHOSPHOLIPASE D"/>
    <property type="match status" value="1"/>
</dbReference>
<evidence type="ECO:0000256" key="6">
    <source>
        <dbReference type="SAM" id="MobiDB-lite"/>
    </source>
</evidence>
<dbReference type="EMBL" id="CP022684">
    <property type="protein sequence ID" value="AUM11350.1"/>
    <property type="molecule type" value="Genomic_DNA"/>
</dbReference>
<dbReference type="InterPro" id="IPR013517">
    <property type="entry name" value="FG-GAP"/>
</dbReference>
<dbReference type="Gene3D" id="2.130.10.130">
    <property type="entry name" value="Integrin alpha, N-terminal"/>
    <property type="match status" value="3"/>
</dbReference>
<evidence type="ECO:0000313" key="9">
    <source>
        <dbReference type="EMBL" id="AUM11350.1"/>
    </source>
</evidence>
<dbReference type="Gene3D" id="2.60.120.200">
    <property type="match status" value="1"/>
</dbReference>
<dbReference type="PANTHER" id="PTHR23221">
    <property type="entry name" value="GLYCOSYLPHOSPHATIDYLINOSITOL PHOSPHOLIPASE D"/>
    <property type="match status" value="1"/>
</dbReference>
<protein>
    <submittedName>
        <fullName evidence="9">Uncharacterized protein</fullName>
    </submittedName>
</protein>
<dbReference type="InterPro" id="IPR013320">
    <property type="entry name" value="ConA-like_dom_sf"/>
</dbReference>
<dbReference type="InterPro" id="IPR028994">
    <property type="entry name" value="Integrin_alpha_N"/>
</dbReference>
<name>A0A2K9LGI3_9GAMM</name>
<dbReference type="GO" id="GO:0008305">
    <property type="term" value="C:integrin complex"/>
    <property type="evidence" value="ECO:0007669"/>
    <property type="project" value="InterPro"/>
</dbReference>
<dbReference type="Pfam" id="PF00353">
    <property type="entry name" value="HemolysinCabind"/>
    <property type="match status" value="1"/>
</dbReference>
<feature type="domain" description="Bacterial Ig-like" evidence="8">
    <location>
        <begin position="994"/>
        <end position="1082"/>
    </location>
</feature>
<evidence type="ECO:0000256" key="4">
    <source>
        <dbReference type="ARBA" id="ARBA00022837"/>
    </source>
</evidence>
<feature type="domain" description="Bacterial Ig-like" evidence="8">
    <location>
        <begin position="897"/>
        <end position="983"/>
    </location>
</feature>
<keyword evidence="1" id="KW-0732">Signal</keyword>
<feature type="domain" description="Bacterial Ig-like" evidence="8">
    <location>
        <begin position="389"/>
        <end position="482"/>
    </location>
</feature>
<keyword evidence="4" id="KW-0106">Calcium</keyword>
<dbReference type="Pfam" id="PF19077">
    <property type="entry name" value="Big_13"/>
    <property type="match status" value="8"/>
</dbReference>
<evidence type="ECO:0000313" key="10">
    <source>
        <dbReference type="Proteomes" id="UP000235116"/>
    </source>
</evidence>
<evidence type="ECO:0000256" key="3">
    <source>
        <dbReference type="ARBA" id="ARBA00022801"/>
    </source>
</evidence>
<keyword evidence="2" id="KW-0677">Repeat</keyword>
<dbReference type="SUPFAM" id="SSF69318">
    <property type="entry name" value="Integrin alpha N-terminal domain"/>
    <property type="match status" value="1"/>
</dbReference>
<dbReference type="KEGG" id="kak:Kalk_02415"/>
<feature type="domain" description="Bacterial Ig-like" evidence="8">
    <location>
        <begin position="693"/>
        <end position="784"/>
    </location>
</feature>
<dbReference type="Gene3D" id="2.60.40.10">
    <property type="entry name" value="Immunoglobulins"/>
    <property type="match status" value="10"/>
</dbReference>
<evidence type="ECO:0000256" key="1">
    <source>
        <dbReference type="ARBA" id="ARBA00022729"/>
    </source>
</evidence>
<evidence type="ECO:0000256" key="5">
    <source>
        <dbReference type="ARBA" id="ARBA00023180"/>
    </source>
</evidence>
<feature type="compositionally biased region" description="Low complexity" evidence="6">
    <location>
        <begin position="35"/>
        <end position="49"/>
    </location>
</feature>
<organism evidence="9 10">
    <name type="scientific">Ketobacter alkanivorans</name>
    <dbReference type="NCBI Taxonomy" id="1917421"/>
    <lineage>
        <taxon>Bacteria</taxon>
        <taxon>Pseudomonadati</taxon>
        <taxon>Pseudomonadota</taxon>
        <taxon>Gammaproteobacteria</taxon>
        <taxon>Pseudomonadales</taxon>
        <taxon>Ketobacteraceae</taxon>
        <taxon>Ketobacter</taxon>
    </lineage>
</organism>